<name>A0A8J4AYR4_9CHLO</name>
<dbReference type="Proteomes" id="UP000747399">
    <property type="component" value="Unassembled WGS sequence"/>
</dbReference>
<proteinExistence type="predicted"/>
<evidence type="ECO:0000313" key="3">
    <source>
        <dbReference type="Proteomes" id="UP000747399"/>
    </source>
</evidence>
<evidence type="ECO:0000313" key="2">
    <source>
        <dbReference type="EMBL" id="GIL50454.1"/>
    </source>
</evidence>
<evidence type="ECO:0000256" key="1">
    <source>
        <dbReference type="SAM" id="SignalP"/>
    </source>
</evidence>
<gene>
    <name evidence="2" type="ORF">Vafri_6643</name>
</gene>
<reference evidence="2" key="1">
    <citation type="journal article" date="2021" name="Proc. Natl. Acad. Sci. U.S.A.">
        <title>Three genomes in the algal genus Volvox reveal the fate of a haploid sex-determining region after a transition to homothallism.</title>
        <authorList>
            <person name="Yamamoto K."/>
            <person name="Hamaji T."/>
            <person name="Kawai-Toyooka H."/>
            <person name="Matsuzaki R."/>
            <person name="Takahashi F."/>
            <person name="Nishimura Y."/>
            <person name="Kawachi M."/>
            <person name="Noguchi H."/>
            <person name="Minakuchi Y."/>
            <person name="Umen J.G."/>
            <person name="Toyoda A."/>
            <person name="Nozaki H."/>
        </authorList>
    </citation>
    <scope>NUCLEOTIDE SEQUENCE</scope>
    <source>
        <strain evidence="2">NIES-3780</strain>
    </source>
</reference>
<organism evidence="2 3">
    <name type="scientific">Volvox africanus</name>
    <dbReference type="NCBI Taxonomy" id="51714"/>
    <lineage>
        <taxon>Eukaryota</taxon>
        <taxon>Viridiplantae</taxon>
        <taxon>Chlorophyta</taxon>
        <taxon>core chlorophytes</taxon>
        <taxon>Chlorophyceae</taxon>
        <taxon>CS clade</taxon>
        <taxon>Chlamydomonadales</taxon>
        <taxon>Volvocaceae</taxon>
        <taxon>Volvox</taxon>
    </lineage>
</organism>
<sequence length="120" mass="13501">MTRILRRALGLGLVLATFLLLAGCARAQGGDGDLSIKKNLLSELEYENDVVSPTDPWGSPSNWMRDWISRARAKFVSPIQVNLLDDLNYQNDQVSPKIPWGSPSQYLRDWIGKMRATLQN</sequence>
<keyword evidence="1" id="KW-0732">Signal</keyword>
<dbReference type="AlphaFoldDB" id="A0A8J4AYR4"/>
<keyword evidence="3" id="KW-1185">Reference proteome</keyword>
<protein>
    <submittedName>
        <fullName evidence="2">Uncharacterized protein</fullName>
    </submittedName>
</protein>
<feature type="chain" id="PRO_5035190162" evidence="1">
    <location>
        <begin position="28"/>
        <end position="120"/>
    </location>
</feature>
<comment type="caution">
    <text evidence="2">The sequence shown here is derived from an EMBL/GenBank/DDBJ whole genome shotgun (WGS) entry which is preliminary data.</text>
</comment>
<dbReference type="EMBL" id="BNCO01000009">
    <property type="protein sequence ID" value="GIL50454.1"/>
    <property type="molecule type" value="Genomic_DNA"/>
</dbReference>
<feature type="signal peptide" evidence="1">
    <location>
        <begin position="1"/>
        <end position="27"/>
    </location>
</feature>
<accession>A0A8J4AYR4</accession>
<dbReference type="PROSITE" id="PS51257">
    <property type="entry name" value="PROKAR_LIPOPROTEIN"/>
    <property type="match status" value="1"/>
</dbReference>